<name>A0A9Q0N4E8_9DIPT</name>
<evidence type="ECO:0000313" key="1">
    <source>
        <dbReference type="EMBL" id="KAJ6643383.1"/>
    </source>
</evidence>
<dbReference type="EMBL" id="WJQU01000002">
    <property type="protein sequence ID" value="KAJ6643383.1"/>
    <property type="molecule type" value="Genomic_DNA"/>
</dbReference>
<dbReference type="Proteomes" id="UP001151699">
    <property type="component" value="Chromosome B"/>
</dbReference>
<evidence type="ECO:0000313" key="2">
    <source>
        <dbReference type="Proteomes" id="UP001151699"/>
    </source>
</evidence>
<keyword evidence="2" id="KW-1185">Reference proteome</keyword>
<gene>
    <name evidence="1" type="ORF">Bhyg_08343</name>
</gene>
<sequence length="17" mass="1976">MCFDKSKPFTDMVRIGT</sequence>
<protein>
    <submittedName>
        <fullName evidence="1">Uncharacterized protein</fullName>
    </submittedName>
</protein>
<comment type="caution">
    <text evidence="1">The sequence shown here is derived from an EMBL/GenBank/DDBJ whole genome shotgun (WGS) entry which is preliminary data.</text>
</comment>
<reference evidence="1" key="1">
    <citation type="submission" date="2022-07" db="EMBL/GenBank/DDBJ databases">
        <authorList>
            <person name="Trinca V."/>
            <person name="Uliana J.V.C."/>
            <person name="Torres T.T."/>
            <person name="Ward R.J."/>
            <person name="Monesi N."/>
        </authorList>
    </citation>
    <scope>NUCLEOTIDE SEQUENCE</scope>
    <source>
        <strain evidence="1">HSMRA1968</strain>
        <tissue evidence="1">Whole embryos</tissue>
    </source>
</reference>
<proteinExistence type="predicted"/>
<accession>A0A9Q0N4E8</accession>
<organism evidence="1 2">
    <name type="scientific">Pseudolycoriella hygida</name>
    <dbReference type="NCBI Taxonomy" id="35572"/>
    <lineage>
        <taxon>Eukaryota</taxon>
        <taxon>Metazoa</taxon>
        <taxon>Ecdysozoa</taxon>
        <taxon>Arthropoda</taxon>
        <taxon>Hexapoda</taxon>
        <taxon>Insecta</taxon>
        <taxon>Pterygota</taxon>
        <taxon>Neoptera</taxon>
        <taxon>Endopterygota</taxon>
        <taxon>Diptera</taxon>
        <taxon>Nematocera</taxon>
        <taxon>Sciaroidea</taxon>
        <taxon>Sciaridae</taxon>
        <taxon>Pseudolycoriella</taxon>
    </lineage>
</organism>
<dbReference type="AlphaFoldDB" id="A0A9Q0N4E8"/>